<protein>
    <submittedName>
        <fullName evidence="1">Uncharacterized protein</fullName>
    </submittedName>
</protein>
<evidence type="ECO:0000313" key="1">
    <source>
        <dbReference type="EMBL" id="CAD8080458.1"/>
    </source>
</evidence>
<gene>
    <name evidence="1" type="ORF">PPRIM_AZ9-3.1.T0630276</name>
</gene>
<dbReference type="EMBL" id="CAJJDM010000064">
    <property type="protein sequence ID" value="CAD8080458.1"/>
    <property type="molecule type" value="Genomic_DNA"/>
</dbReference>
<accession>A0A8S1MJP7</accession>
<proteinExistence type="predicted"/>
<organism evidence="1 2">
    <name type="scientific">Paramecium primaurelia</name>
    <dbReference type="NCBI Taxonomy" id="5886"/>
    <lineage>
        <taxon>Eukaryota</taxon>
        <taxon>Sar</taxon>
        <taxon>Alveolata</taxon>
        <taxon>Ciliophora</taxon>
        <taxon>Intramacronucleata</taxon>
        <taxon>Oligohymenophorea</taxon>
        <taxon>Peniculida</taxon>
        <taxon>Parameciidae</taxon>
        <taxon>Paramecium</taxon>
    </lineage>
</organism>
<evidence type="ECO:0000313" key="2">
    <source>
        <dbReference type="Proteomes" id="UP000688137"/>
    </source>
</evidence>
<sequence>MQTTLPIIRLQSEYTFKKDISPVIELLAEFILVEKAGQGR</sequence>
<name>A0A8S1MJP7_PARPR</name>
<dbReference type="Proteomes" id="UP000688137">
    <property type="component" value="Unassembled WGS sequence"/>
</dbReference>
<keyword evidence="2" id="KW-1185">Reference proteome</keyword>
<comment type="caution">
    <text evidence="1">The sequence shown here is derived from an EMBL/GenBank/DDBJ whole genome shotgun (WGS) entry which is preliminary data.</text>
</comment>
<dbReference type="AlphaFoldDB" id="A0A8S1MJP7"/>
<reference evidence="1" key="1">
    <citation type="submission" date="2021-01" db="EMBL/GenBank/DDBJ databases">
        <authorList>
            <consortium name="Genoscope - CEA"/>
            <person name="William W."/>
        </authorList>
    </citation>
    <scope>NUCLEOTIDE SEQUENCE</scope>
</reference>